<dbReference type="EMBL" id="OBDZ01000004">
    <property type="protein sequence ID" value="SNY16981.1"/>
    <property type="molecule type" value="Genomic_DNA"/>
</dbReference>
<keyword evidence="4" id="KW-0309">Germination</keyword>
<feature type="transmembrane region" description="Helical" evidence="8">
    <location>
        <begin position="144"/>
        <end position="161"/>
    </location>
</feature>
<evidence type="ECO:0000256" key="8">
    <source>
        <dbReference type="SAM" id="Phobius"/>
    </source>
</evidence>
<evidence type="ECO:0000256" key="5">
    <source>
        <dbReference type="ARBA" id="ARBA00022692"/>
    </source>
</evidence>
<keyword evidence="6 8" id="KW-1133">Transmembrane helix</keyword>
<evidence type="ECO:0000256" key="7">
    <source>
        <dbReference type="ARBA" id="ARBA00023136"/>
    </source>
</evidence>
<protein>
    <submittedName>
        <fullName evidence="9">Spore germination protein</fullName>
    </submittedName>
</protein>
<dbReference type="Proteomes" id="UP000219573">
    <property type="component" value="Unassembled WGS sequence"/>
</dbReference>
<feature type="transmembrane region" description="Helical" evidence="8">
    <location>
        <begin position="113"/>
        <end position="132"/>
    </location>
</feature>
<feature type="transmembrane region" description="Helical" evidence="8">
    <location>
        <begin position="37"/>
        <end position="59"/>
    </location>
</feature>
<keyword evidence="10" id="KW-1185">Reference proteome</keyword>
<feature type="transmembrane region" description="Helical" evidence="8">
    <location>
        <begin position="181"/>
        <end position="200"/>
    </location>
</feature>
<evidence type="ECO:0000256" key="1">
    <source>
        <dbReference type="ARBA" id="ARBA00004141"/>
    </source>
</evidence>
<feature type="transmembrane region" description="Helical" evidence="8">
    <location>
        <begin position="12"/>
        <end position="31"/>
    </location>
</feature>
<dbReference type="GO" id="GO:0009847">
    <property type="term" value="P:spore germination"/>
    <property type="evidence" value="ECO:0007669"/>
    <property type="project" value="InterPro"/>
</dbReference>
<dbReference type="OrthoDB" id="1792020at2"/>
<dbReference type="RefSeq" id="WP_097016682.1">
    <property type="nucleotide sequence ID" value="NZ_OBDZ01000004.1"/>
</dbReference>
<dbReference type="Gene3D" id="1.20.1740.10">
    <property type="entry name" value="Amino acid/polyamine transporter I"/>
    <property type="match status" value="1"/>
</dbReference>
<comment type="similarity">
    <text evidence="2">Belongs to the amino acid-polyamine-organocation (APC) superfamily. Spore germination protein (SGP) (TC 2.A.3.9) family.</text>
</comment>
<dbReference type="PANTHER" id="PTHR34975">
    <property type="entry name" value="SPORE GERMINATION PROTEIN A2"/>
    <property type="match status" value="1"/>
</dbReference>
<evidence type="ECO:0000313" key="9">
    <source>
        <dbReference type="EMBL" id="SNY16981.1"/>
    </source>
</evidence>
<feature type="transmembrane region" description="Helical" evidence="8">
    <location>
        <begin position="79"/>
        <end position="101"/>
    </location>
</feature>
<comment type="subcellular location">
    <subcellularLocation>
        <location evidence="1">Membrane</location>
        <topology evidence="1">Multi-pass membrane protein</topology>
    </subcellularLocation>
</comment>
<evidence type="ECO:0000256" key="2">
    <source>
        <dbReference type="ARBA" id="ARBA00007998"/>
    </source>
</evidence>
<accession>A0A285G3G7</accession>
<dbReference type="AlphaFoldDB" id="A0A285G3G7"/>
<name>A0A285G3G7_9FIRM</name>
<gene>
    <name evidence="9" type="ORF">SAMN06265827_10432</name>
</gene>
<dbReference type="Pfam" id="PF03845">
    <property type="entry name" value="Spore_permease"/>
    <property type="match status" value="1"/>
</dbReference>
<dbReference type="PANTHER" id="PTHR34975:SF2">
    <property type="entry name" value="SPORE GERMINATION PROTEIN A2"/>
    <property type="match status" value="1"/>
</dbReference>
<proteinExistence type="inferred from homology"/>
<feature type="transmembrane region" description="Helical" evidence="8">
    <location>
        <begin position="221"/>
        <end position="243"/>
    </location>
</feature>
<keyword evidence="5 8" id="KW-0812">Transmembrane</keyword>
<sequence length="357" mass="40087">MEQKTSSFQLFWISVGLILPTAVVGIPNFVVTQAGQMGWVSIIVAGTIIGLVNYIFLTLGCKFSDKGVIEDVQNIFGPILGRIITIPYIFAITITNLYLLYQSTGDIEVIMPRTPLSFFWIGMMILLVLLSYKGIEVIGRVSAVAIFILLIGFIIITGSIFTNQGIDFDNLKPFVFNFKGIFAGSIYPARLFLYHSIIVIQLKDFFSNQKRAIKAVNIANLINQLAITTLIVVFIGLLGVDLIKIIQYPFYILSTLTLRGVEVIMFIIWVLGNVLKMSIFHFVSLKLIRDWFGIRDYRKIIIPFSILILGLTLYGTQMPVPELQIKYAIIGFLTVISLPTVFLVSIGYWMSLKIGKK</sequence>
<evidence type="ECO:0000256" key="4">
    <source>
        <dbReference type="ARBA" id="ARBA00022544"/>
    </source>
</evidence>
<feature type="transmembrane region" description="Helical" evidence="8">
    <location>
        <begin position="327"/>
        <end position="350"/>
    </location>
</feature>
<keyword evidence="7 8" id="KW-0472">Membrane</keyword>
<evidence type="ECO:0000313" key="10">
    <source>
        <dbReference type="Proteomes" id="UP000219573"/>
    </source>
</evidence>
<evidence type="ECO:0000256" key="3">
    <source>
        <dbReference type="ARBA" id="ARBA00022448"/>
    </source>
</evidence>
<organism evidence="9 10">
    <name type="scientific">Orenia metallireducens</name>
    <dbReference type="NCBI Taxonomy" id="1413210"/>
    <lineage>
        <taxon>Bacteria</taxon>
        <taxon>Bacillati</taxon>
        <taxon>Bacillota</taxon>
        <taxon>Clostridia</taxon>
        <taxon>Halanaerobiales</taxon>
        <taxon>Halobacteroidaceae</taxon>
        <taxon>Orenia</taxon>
    </lineage>
</organism>
<feature type="transmembrane region" description="Helical" evidence="8">
    <location>
        <begin position="263"/>
        <end position="285"/>
    </location>
</feature>
<evidence type="ECO:0000256" key="6">
    <source>
        <dbReference type="ARBA" id="ARBA00022989"/>
    </source>
</evidence>
<reference evidence="10" key="1">
    <citation type="submission" date="2017-09" db="EMBL/GenBank/DDBJ databases">
        <authorList>
            <person name="Varghese N."/>
            <person name="Submissions S."/>
        </authorList>
    </citation>
    <scope>NUCLEOTIDE SEQUENCE [LARGE SCALE GENOMIC DNA]</scope>
    <source>
        <strain evidence="10">MSL47</strain>
    </source>
</reference>
<feature type="transmembrane region" description="Helical" evidence="8">
    <location>
        <begin position="297"/>
        <end position="315"/>
    </location>
</feature>
<keyword evidence="3" id="KW-0813">Transport</keyword>
<dbReference type="InterPro" id="IPR004761">
    <property type="entry name" value="Spore_GerAB"/>
</dbReference>
<dbReference type="GO" id="GO:0016020">
    <property type="term" value="C:membrane"/>
    <property type="evidence" value="ECO:0007669"/>
    <property type="project" value="UniProtKB-SubCell"/>
</dbReference>